<sequence>MATGKNQRIRIRLQAYEHRILDQSVNEILEAAKRTGSMVAGPVPLPTRIERWTVNRSPHVDKKSMEQFEIRTHKRMLDIVNPTAKTVDELKKLNLPAGVDITIKTGF</sequence>
<protein>
    <recommendedName>
        <fullName evidence="4">Small ribosomal subunit protein uS10</fullName>
    </recommendedName>
</protein>
<dbReference type="EMBL" id="QEKH01000026">
    <property type="protein sequence ID" value="PVY38437.1"/>
    <property type="molecule type" value="Genomic_DNA"/>
</dbReference>
<dbReference type="InterPro" id="IPR018268">
    <property type="entry name" value="Ribosomal_uS10_CS"/>
</dbReference>
<dbReference type="SUPFAM" id="SSF54999">
    <property type="entry name" value="Ribosomal protein S10"/>
    <property type="match status" value="1"/>
</dbReference>
<dbReference type="Gene3D" id="3.30.70.600">
    <property type="entry name" value="Ribosomal protein S10 domain"/>
    <property type="match status" value="1"/>
</dbReference>
<dbReference type="RefSeq" id="WP_116885056.1">
    <property type="nucleotide sequence ID" value="NZ_CABMMC010000081.1"/>
</dbReference>
<evidence type="ECO:0000256" key="2">
    <source>
        <dbReference type="ARBA" id="ARBA00022980"/>
    </source>
</evidence>
<comment type="subunit">
    <text evidence="4">Part of the 30S ribosomal subunit.</text>
</comment>
<dbReference type="HAMAP" id="MF_00508">
    <property type="entry name" value="Ribosomal_uS10"/>
    <property type="match status" value="1"/>
</dbReference>
<keyword evidence="2 4" id="KW-0689">Ribosomal protein</keyword>
<gene>
    <name evidence="4 6" type="primary">rpsJ</name>
    <name evidence="7" type="ORF">C8D82_12631</name>
    <name evidence="6" type="ORF">HF882_07525</name>
</gene>
<dbReference type="InterPro" id="IPR027486">
    <property type="entry name" value="Ribosomal_uS10_dom"/>
</dbReference>
<dbReference type="FunFam" id="3.30.70.600:FF:000003">
    <property type="entry name" value="30S ribosomal protein S10"/>
    <property type="match status" value="1"/>
</dbReference>
<evidence type="ECO:0000256" key="4">
    <source>
        <dbReference type="HAMAP-Rule" id="MF_00508"/>
    </source>
</evidence>
<dbReference type="NCBIfam" id="NF001861">
    <property type="entry name" value="PRK00596.1"/>
    <property type="match status" value="1"/>
</dbReference>
<dbReference type="Proteomes" id="UP000576225">
    <property type="component" value="Unassembled WGS sequence"/>
</dbReference>
<dbReference type="GO" id="GO:0000049">
    <property type="term" value="F:tRNA binding"/>
    <property type="evidence" value="ECO:0007669"/>
    <property type="project" value="UniProtKB-UniRule"/>
</dbReference>
<dbReference type="Pfam" id="PF00338">
    <property type="entry name" value="Ribosomal_S10"/>
    <property type="match status" value="1"/>
</dbReference>
<dbReference type="GO" id="GO:1990904">
    <property type="term" value="C:ribonucleoprotein complex"/>
    <property type="evidence" value="ECO:0007669"/>
    <property type="project" value="UniProtKB-KW"/>
</dbReference>
<evidence type="ECO:0000313" key="6">
    <source>
        <dbReference type="EMBL" id="NMD86431.1"/>
    </source>
</evidence>
<organism evidence="7 8">
    <name type="scientific">Victivallis vadensis</name>
    <dbReference type="NCBI Taxonomy" id="172901"/>
    <lineage>
        <taxon>Bacteria</taxon>
        <taxon>Pseudomonadati</taxon>
        <taxon>Lentisphaerota</taxon>
        <taxon>Lentisphaeria</taxon>
        <taxon>Victivallales</taxon>
        <taxon>Victivallaceae</taxon>
        <taxon>Victivallis</taxon>
    </lineage>
</organism>
<comment type="caution">
    <text evidence="7">The sequence shown here is derived from an EMBL/GenBank/DDBJ whole genome shotgun (WGS) entry which is preliminary data.</text>
</comment>
<dbReference type="PRINTS" id="PR00971">
    <property type="entry name" value="RIBOSOMALS10"/>
</dbReference>
<reference evidence="6 9" key="2">
    <citation type="submission" date="2020-04" db="EMBL/GenBank/DDBJ databases">
        <authorList>
            <person name="Hitch T.C.A."/>
            <person name="Wylensek D."/>
            <person name="Clavel T."/>
        </authorList>
    </citation>
    <scope>NUCLEOTIDE SEQUENCE [LARGE SCALE GENOMIC DNA]</scope>
    <source>
        <strain evidence="6 9">COR2-253-APC-1A</strain>
    </source>
</reference>
<comment type="similarity">
    <text evidence="1 4">Belongs to the universal ribosomal protein uS10 family.</text>
</comment>
<dbReference type="PROSITE" id="PS00361">
    <property type="entry name" value="RIBOSOMAL_S10"/>
    <property type="match status" value="1"/>
</dbReference>
<keyword evidence="3 4" id="KW-0687">Ribonucleoprotein</keyword>
<evidence type="ECO:0000256" key="3">
    <source>
        <dbReference type="ARBA" id="ARBA00023274"/>
    </source>
</evidence>
<dbReference type="Proteomes" id="UP000245959">
    <property type="component" value="Unassembled WGS sequence"/>
</dbReference>
<evidence type="ECO:0000259" key="5">
    <source>
        <dbReference type="SMART" id="SM01403"/>
    </source>
</evidence>
<dbReference type="OrthoDB" id="9804464at2"/>
<dbReference type="InterPro" id="IPR001848">
    <property type="entry name" value="Ribosomal_uS10"/>
</dbReference>
<evidence type="ECO:0000313" key="9">
    <source>
        <dbReference type="Proteomes" id="UP000576225"/>
    </source>
</evidence>
<keyword evidence="8" id="KW-1185">Reference proteome</keyword>
<feature type="domain" description="Small ribosomal subunit protein uS10" evidence="5">
    <location>
        <begin position="10"/>
        <end position="104"/>
    </location>
</feature>
<proteinExistence type="inferred from homology"/>
<dbReference type="EMBL" id="JABAEW010000011">
    <property type="protein sequence ID" value="NMD86431.1"/>
    <property type="molecule type" value="Genomic_DNA"/>
</dbReference>
<name>A0A2U1AQ28_9BACT</name>
<dbReference type="AlphaFoldDB" id="A0A2U1AQ28"/>
<dbReference type="InterPro" id="IPR036838">
    <property type="entry name" value="Ribosomal_uS10_dom_sf"/>
</dbReference>
<evidence type="ECO:0000256" key="1">
    <source>
        <dbReference type="ARBA" id="ARBA00007102"/>
    </source>
</evidence>
<accession>A0A2U1AQ28</accession>
<reference evidence="7 8" key="1">
    <citation type="submission" date="2018-04" db="EMBL/GenBank/DDBJ databases">
        <title>Genomic Encyclopedia of Type Strains, Phase IV (KMG-IV): sequencing the most valuable type-strain genomes for metagenomic binning, comparative biology and taxonomic classification.</title>
        <authorList>
            <person name="Goeker M."/>
        </authorList>
    </citation>
    <scope>NUCLEOTIDE SEQUENCE [LARGE SCALE GENOMIC DNA]</scope>
    <source>
        <strain evidence="7 8">DSM 14823</strain>
    </source>
</reference>
<dbReference type="GeneID" id="78296344"/>
<evidence type="ECO:0000313" key="8">
    <source>
        <dbReference type="Proteomes" id="UP000245959"/>
    </source>
</evidence>
<dbReference type="GO" id="GO:0006412">
    <property type="term" value="P:translation"/>
    <property type="evidence" value="ECO:0007669"/>
    <property type="project" value="UniProtKB-UniRule"/>
</dbReference>
<dbReference type="SMART" id="SM01403">
    <property type="entry name" value="Ribosomal_S10"/>
    <property type="match status" value="1"/>
</dbReference>
<dbReference type="GO" id="GO:0005840">
    <property type="term" value="C:ribosome"/>
    <property type="evidence" value="ECO:0007669"/>
    <property type="project" value="UniProtKB-KW"/>
</dbReference>
<comment type="function">
    <text evidence="4">Involved in the binding of tRNA to the ribosomes.</text>
</comment>
<dbReference type="PANTHER" id="PTHR11700">
    <property type="entry name" value="30S RIBOSOMAL PROTEIN S10 FAMILY MEMBER"/>
    <property type="match status" value="1"/>
</dbReference>
<evidence type="ECO:0000313" key="7">
    <source>
        <dbReference type="EMBL" id="PVY38437.1"/>
    </source>
</evidence>
<dbReference type="GO" id="GO:0003735">
    <property type="term" value="F:structural constituent of ribosome"/>
    <property type="evidence" value="ECO:0007669"/>
    <property type="project" value="InterPro"/>
</dbReference>
<dbReference type="NCBIfam" id="TIGR01049">
    <property type="entry name" value="rpsJ_bact"/>
    <property type="match status" value="1"/>
</dbReference>